<dbReference type="AlphaFoldDB" id="A0A917D1Q3"/>
<proteinExistence type="predicted"/>
<evidence type="ECO:0000259" key="1">
    <source>
        <dbReference type="Pfam" id="PF11575"/>
    </source>
</evidence>
<name>A0A917D1Q3_9NOCA</name>
<feature type="domain" description="Ferric siderophore reductase C-terminal" evidence="1">
    <location>
        <begin position="204"/>
        <end position="223"/>
    </location>
</feature>
<accession>A0A917D1Q3</accession>
<dbReference type="RefSeq" id="WP_188544958.1">
    <property type="nucleotide sequence ID" value="NZ_BMCU01000002.1"/>
</dbReference>
<comment type="caution">
    <text evidence="2">The sequence shown here is derived from an EMBL/GenBank/DDBJ whole genome shotgun (WGS) entry which is preliminary data.</text>
</comment>
<reference evidence="2" key="2">
    <citation type="submission" date="2020-09" db="EMBL/GenBank/DDBJ databases">
        <authorList>
            <person name="Sun Q."/>
            <person name="Sedlacek I."/>
        </authorList>
    </citation>
    <scope>NUCLEOTIDE SEQUENCE</scope>
    <source>
        <strain evidence="2">CCM 7905</strain>
    </source>
</reference>
<dbReference type="GO" id="GO:0051537">
    <property type="term" value="F:2 iron, 2 sulfur cluster binding"/>
    <property type="evidence" value="ECO:0007669"/>
    <property type="project" value="InterPro"/>
</dbReference>
<evidence type="ECO:0000313" key="3">
    <source>
        <dbReference type="Proteomes" id="UP000654257"/>
    </source>
</evidence>
<dbReference type="InterPro" id="IPR024726">
    <property type="entry name" value="FhuF_C"/>
</dbReference>
<dbReference type="Pfam" id="PF11575">
    <property type="entry name" value="FhuF_C"/>
    <property type="match status" value="1"/>
</dbReference>
<reference evidence="2" key="1">
    <citation type="journal article" date="2014" name="Int. J. Syst. Evol. Microbiol.">
        <title>Complete genome sequence of Corynebacterium casei LMG S-19264T (=DSM 44701T), isolated from a smear-ripened cheese.</title>
        <authorList>
            <consortium name="US DOE Joint Genome Institute (JGI-PGF)"/>
            <person name="Walter F."/>
            <person name="Albersmeier A."/>
            <person name="Kalinowski J."/>
            <person name="Ruckert C."/>
        </authorList>
    </citation>
    <scope>NUCLEOTIDE SEQUENCE</scope>
    <source>
        <strain evidence="2">CCM 7905</strain>
    </source>
</reference>
<dbReference type="EMBL" id="BMCU01000002">
    <property type="protein sequence ID" value="GGG08788.1"/>
    <property type="molecule type" value="Genomic_DNA"/>
</dbReference>
<protein>
    <submittedName>
        <fullName evidence="2">Fe-S oxidoreductase</fullName>
    </submittedName>
</protein>
<dbReference type="Proteomes" id="UP000654257">
    <property type="component" value="Unassembled WGS sequence"/>
</dbReference>
<keyword evidence="3" id="KW-1185">Reference proteome</keyword>
<sequence length="238" mass="25115">MASEPDLTAPALPWLADYLAADGMPAGQLVHPHTLGPLLGRRWPEADPAVAATLWWYSTSSTFMLVPVAQMLTTGRAFDMRTSALTVHLDDAGVPDSVASSAWIDDPASLGSALAQLCETFIDTVGTLGVVHRPSLWAIASDSLANRALDVGTALGRIGDATDLARELSAGMPTPRFVDIDADGTSSVAGSEEPADGTRRFLRRSSCCLVFEVGDHKCSSCPRQTPQTRITRLAALVG</sequence>
<gene>
    <name evidence="2" type="ORF">GCM10007304_23580</name>
</gene>
<evidence type="ECO:0000313" key="2">
    <source>
        <dbReference type="EMBL" id="GGG08788.1"/>
    </source>
</evidence>
<organism evidence="2 3">
    <name type="scientific">Rhodococcoides trifolii</name>
    <dbReference type="NCBI Taxonomy" id="908250"/>
    <lineage>
        <taxon>Bacteria</taxon>
        <taxon>Bacillati</taxon>
        <taxon>Actinomycetota</taxon>
        <taxon>Actinomycetes</taxon>
        <taxon>Mycobacteriales</taxon>
        <taxon>Nocardiaceae</taxon>
        <taxon>Rhodococcoides</taxon>
    </lineage>
</organism>